<feature type="domain" description="HMG box" evidence="4">
    <location>
        <begin position="622"/>
        <end position="694"/>
    </location>
</feature>
<evidence type="ECO:0000313" key="6">
    <source>
        <dbReference type="Proteomes" id="UP000030653"/>
    </source>
</evidence>
<dbReference type="RefSeq" id="XP_040633249.1">
    <property type="nucleotide sequence ID" value="XM_040771557.1"/>
</dbReference>
<dbReference type="PROSITE" id="PS50118">
    <property type="entry name" value="HMG_BOX_2"/>
    <property type="match status" value="2"/>
</dbReference>
<name>M5GCQ3_DACPD</name>
<dbReference type="InterPro" id="IPR050342">
    <property type="entry name" value="HMGB"/>
</dbReference>
<feature type="region of interest" description="Disordered" evidence="3">
    <location>
        <begin position="434"/>
        <end position="509"/>
    </location>
</feature>
<organism evidence="5 6">
    <name type="scientific">Dacryopinax primogenitus (strain DJM 731)</name>
    <name type="common">Brown rot fungus</name>
    <dbReference type="NCBI Taxonomy" id="1858805"/>
    <lineage>
        <taxon>Eukaryota</taxon>
        <taxon>Fungi</taxon>
        <taxon>Dikarya</taxon>
        <taxon>Basidiomycota</taxon>
        <taxon>Agaricomycotina</taxon>
        <taxon>Dacrymycetes</taxon>
        <taxon>Dacrymycetales</taxon>
        <taxon>Dacrymycetaceae</taxon>
        <taxon>Dacryopinax</taxon>
    </lineage>
</organism>
<keyword evidence="6" id="KW-1185">Reference proteome</keyword>
<feature type="DNA-binding region" description="HMG box" evidence="2">
    <location>
        <begin position="622"/>
        <end position="694"/>
    </location>
</feature>
<feature type="domain" description="HMG box" evidence="4">
    <location>
        <begin position="507"/>
        <end position="583"/>
    </location>
</feature>
<dbReference type="InterPro" id="IPR036910">
    <property type="entry name" value="HMG_box_dom_sf"/>
</dbReference>
<reference evidence="5 6" key="1">
    <citation type="journal article" date="2012" name="Science">
        <title>The Paleozoic origin of enzymatic lignin decomposition reconstructed from 31 fungal genomes.</title>
        <authorList>
            <person name="Floudas D."/>
            <person name="Binder M."/>
            <person name="Riley R."/>
            <person name="Barry K."/>
            <person name="Blanchette R.A."/>
            <person name="Henrissat B."/>
            <person name="Martinez A.T."/>
            <person name="Otillar R."/>
            <person name="Spatafora J.W."/>
            <person name="Yadav J.S."/>
            <person name="Aerts A."/>
            <person name="Benoit I."/>
            <person name="Boyd A."/>
            <person name="Carlson A."/>
            <person name="Copeland A."/>
            <person name="Coutinho P.M."/>
            <person name="de Vries R.P."/>
            <person name="Ferreira P."/>
            <person name="Findley K."/>
            <person name="Foster B."/>
            <person name="Gaskell J."/>
            <person name="Glotzer D."/>
            <person name="Gorecki P."/>
            <person name="Heitman J."/>
            <person name="Hesse C."/>
            <person name="Hori C."/>
            <person name="Igarashi K."/>
            <person name="Jurgens J.A."/>
            <person name="Kallen N."/>
            <person name="Kersten P."/>
            <person name="Kohler A."/>
            <person name="Kuees U."/>
            <person name="Kumar T.K.A."/>
            <person name="Kuo A."/>
            <person name="LaButti K."/>
            <person name="Larrondo L.F."/>
            <person name="Lindquist E."/>
            <person name="Ling A."/>
            <person name="Lombard V."/>
            <person name="Lucas S."/>
            <person name="Lundell T."/>
            <person name="Martin R."/>
            <person name="McLaughlin D.J."/>
            <person name="Morgenstern I."/>
            <person name="Morin E."/>
            <person name="Murat C."/>
            <person name="Nagy L.G."/>
            <person name="Nolan M."/>
            <person name="Ohm R.A."/>
            <person name="Patyshakuliyeva A."/>
            <person name="Rokas A."/>
            <person name="Ruiz-Duenas F.J."/>
            <person name="Sabat G."/>
            <person name="Salamov A."/>
            <person name="Samejima M."/>
            <person name="Schmutz J."/>
            <person name="Slot J.C."/>
            <person name="St John F."/>
            <person name="Stenlid J."/>
            <person name="Sun H."/>
            <person name="Sun S."/>
            <person name="Syed K."/>
            <person name="Tsang A."/>
            <person name="Wiebenga A."/>
            <person name="Young D."/>
            <person name="Pisabarro A."/>
            <person name="Eastwood D.C."/>
            <person name="Martin F."/>
            <person name="Cullen D."/>
            <person name="Grigoriev I.V."/>
            <person name="Hibbett D.S."/>
        </authorList>
    </citation>
    <scope>NUCLEOTIDE SEQUENCE [LARGE SCALE GENOMIC DNA]</scope>
    <source>
        <strain evidence="5 6">DJM-731 SS1</strain>
    </source>
</reference>
<feature type="DNA-binding region" description="HMG box" evidence="2">
    <location>
        <begin position="507"/>
        <end position="583"/>
    </location>
</feature>
<feature type="region of interest" description="Disordered" evidence="3">
    <location>
        <begin position="125"/>
        <end position="151"/>
    </location>
</feature>
<dbReference type="SMART" id="SM00398">
    <property type="entry name" value="HMG"/>
    <property type="match status" value="2"/>
</dbReference>
<evidence type="ECO:0000256" key="1">
    <source>
        <dbReference type="ARBA" id="ARBA00023125"/>
    </source>
</evidence>
<dbReference type="SUPFAM" id="SSF47095">
    <property type="entry name" value="HMG-box"/>
    <property type="match status" value="2"/>
</dbReference>
<dbReference type="Gene3D" id="1.10.30.10">
    <property type="entry name" value="High mobility group box domain"/>
    <property type="match status" value="2"/>
</dbReference>
<dbReference type="Proteomes" id="UP000030653">
    <property type="component" value="Unassembled WGS sequence"/>
</dbReference>
<dbReference type="PANTHER" id="PTHR48112">
    <property type="entry name" value="HIGH MOBILITY GROUP PROTEIN DSP1"/>
    <property type="match status" value="1"/>
</dbReference>
<dbReference type="GO" id="GO:0003677">
    <property type="term" value="F:DNA binding"/>
    <property type="evidence" value="ECO:0007669"/>
    <property type="project" value="UniProtKB-UniRule"/>
</dbReference>
<accession>M5GCQ3</accession>
<dbReference type="GO" id="GO:0005634">
    <property type="term" value="C:nucleus"/>
    <property type="evidence" value="ECO:0007669"/>
    <property type="project" value="UniProtKB-UniRule"/>
</dbReference>
<dbReference type="PANTHER" id="PTHR48112:SF22">
    <property type="entry name" value="MITOCHONDRIAL TRANSCRIPTION FACTOR A, ISOFORM B"/>
    <property type="match status" value="1"/>
</dbReference>
<gene>
    <name evidence="5" type="ORF">DACRYDRAFT_19543</name>
</gene>
<sequence>MASTFGPKAALHPCSTQFDSIHVSRHTWIPQYQQPSIDLAPIDGPRATISAGTYPNQQQTLAASSHLPFVHGHAEIHSPQYPFPTFAIGMNALPPTLSPMVSPIVSRPWPSQVFAPNDTAAPADVCMSPASSHSSVRASSTPPSFSDLDDADKEPYIQFHAAFVAYDKQKQEKLGPRVVPFPDESRQRLKELATDALFTLNIEDLSPFSPNGDEHSFNLPSVPPVSAATFAAALPEYPIVQEDTYPPQPAQQEVHTRIDVPMTICEYRQAPVSPLQPDPTFFRIPPTAQPAQHHASSPIFQAHDPESVQYSHHVSFMVNNPRNDVGFISSYPVVSQLPALPRRPFTAGAALSQSPPLATNAPHSLLPSPVDPCPPRPTTAPSSLPYEFKIPAAPVQEGLAPANFLPDFDLSSPPRAEIGLSAASHHSACTVGATVSPISRPTSPWPSQQPRNRKSYTTSAKAGAIKSEVVAGKKPRGRKKKEEKPEPEKGKKVNEDAAPRRPEIKAPKRPASAWQLFFQHWVKQHMGVPRKYDGEDADRMSVHHEAKLASDMYHDIPEDEKEAWEERAKEEKRKYDKALAAWERTLRPELIKAENQFRAHSRRHGYNGKKFSKTNMKNPNIPPKPLSAFFLYSKEIKDTPELTQRIFGSETEAKARAKLAAASWRAMTPAEKQIYLDKAAENKAVWDETRGVYEEMTKELPDGVEMPPFPTLQEAREWMQRRTARLSATVRTTAQVVHSQGGNQPIAAESAKPRSSPIKA</sequence>
<feature type="compositionally biased region" description="Basic and acidic residues" evidence="3">
    <location>
        <begin position="480"/>
        <end position="506"/>
    </location>
</feature>
<dbReference type="EMBL" id="JH795855">
    <property type="protein sequence ID" value="EJU06355.1"/>
    <property type="molecule type" value="Genomic_DNA"/>
</dbReference>
<feature type="compositionally biased region" description="Polar residues" evidence="3">
    <location>
        <begin position="436"/>
        <end position="460"/>
    </location>
</feature>
<feature type="compositionally biased region" description="Polar residues" evidence="3">
    <location>
        <begin position="729"/>
        <end position="743"/>
    </location>
</feature>
<dbReference type="HOGENOM" id="CLU_366817_0_0_1"/>
<evidence type="ECO:0000259" key="4">
    <source>
        <dbReference type="PROSITE" id="PS50118"/>
    </source>
</evidence>
<feature type="region of interest" description="Disordered" evidence="3">
    <location>
        <begin position="729"/>
        <end position="760"/>
    </location>
</feature>
<dbReference type="STRING" id="1858805.M5GCQ3"/>
<dbReference type="OrthoDB" id="5550281at2759"/>
<dbReference type="GeneID" id="63686619"/>
<keyword evidence="1 2" id="KW-0238">DNA-binding</keyword>
<keyword evidence="2" id="KW-0539">Nucleus</keyword>
<evidence type="ECO:0000256" key="3">
    <source>
        <dbReference type="SAM" id="MobiDB-lite"/>
    </source>
</evidence>
<protein>
    <recommendedName>
        <fullName evidence="4">HMG box domain-containing protein</fullName>
    </recommendedName>
</protein>
<proteinExistence type="predicted"/>
<evidence type="ECO:0000256" key="2">
    <source>
        <dbReference type="PROSITE-ProRule" id="PRU00267"/>
    </source>
</evidence>
<evidence type="ECO:0000313" key="5">
    <source>
        <dbReference type="EMBL" id="EJU06355.1"/>
    </source>
</evidence>
<dbReference type="InterPro" id="IPR009071">
    <property type="entry name" value="HMG_box_dom"/>
</dbReference>
<dbReference type="AlphaFoldDB" id="M5GCQ3"/>
<dbReference type="OMA" id="MTICEYR"/>
<feature type="compositionally biased region" description="Low complexity" evidence="3">
    <location>
        <begin position="128"/>
        <end position="146"/>
    </location>
</feature>